<dbReference type="EMBL" id="JAABLQ010000002">
    <property type="protein sequence ID" value="NBN79892.1"/>
    <property type="molecule type" value="Genomic_DNA"/>
</dbReference>
<organism evidence="2 3">
    <name type="scientific">Pannonibacter tanglangensis</name>
    <dbReference type="NCBI Taxonomy" id="2750084"/>
    <lineage>
        <taxon>Bacteria</taxon>
        <taxon>Pseudomonadati</taxon>
        <taxon>Pseudomonadota</taxon>
        <taxon>Alphaproteobacteria</taxon>
        <taxon>Hyphomicrobiales</taxon>
        <taxon>Stappiaceae</taxon>
        <taxon>Pannonibacter</taxon>
    </lineage>
</organism>
<feature type="domain" description="Transglutaminase-like" evidence="1">
    <location>
        <begin position="102"/>
        <end position="193"/>
    </location>
</feature>
<evidence type="ECO:0000313" key="2">
    <source>
        <dbReference type="EMBL" id="NBN79892.1"/>
    </source>
</evidence>
<dbReference type="RefSeq" id="WP_161709376.1">
    <property type="nucleotide sequence ID" value="NZ_JAABLQ010000002.1"/>
</dbReference>
<protein>
    <recommendedName>
        <fullName evidence="1">Transglutaminase-like domain-containing protein</fullName>
    </recommendedName>
</protein>
<dbReference type="AlphaFoldDB" id="A0A7X5J9V3"/>
<dbReference type="SUPFAM" id="SSF54001">
    <property type="entry name" value="Cysteine proteinases"/>
    <property type="match status" value="1"/>
</dbReference>
<sequence length="272" mass="28512">MPLVTFTLTEPTDSASHLLFGVPVDTPEQTVEGLSVTRGTCRGLLKARNSGQQALLIEPEQGHAEVTVSFSPAPSRFPPWLFAPTGGAHETPSGDLSALMLDVVAQAPTPAARVEAVVRHVDARFEYGVREVGLADDTAAMPALACDTHLGTCVDTHSYAVAAMRAAGIDAAYISGLYFPDDTDVSQPGHCWFVVDAAGAPHHWDISHHLKYGLGPTTPAYNPKPGTRFALTAGRDLVFAVAGRPVSVSILKGFVDASGPDGHALPTGARLS</sequence>
<proteinExistence type="predicted"/>
<gene>
    <name evidence="2" type="ORF">GWI72_16565</name>
</gene>
<dbReference type="Pfam" id="PF01841">
    <property type="entry name" value="Transglut_core"/>
    <property type="match status" value="1"/>
</dbReference>
<dbReference type="Proteomes" id="UP000586722">
    <property type="component" value="Unassembled WGS sequence"/>
</dbReference>
<accession>A0A7X5J9V3</accession>
<dbReference type="InterPro" id="IPR038765">
    <property type="entry name" value="Papain-like_cys_pep_sf"/>
</dbReference>
<name>A0A7X5J9V3_9HYPH</name>
<comment type="caution">
    <text evidence="2">The sequence shown here is derived from an EMBL/GenBank/DDBJ whole genome shotgun (WGS) entry which is preliminary data.</text>
</comment>
<dbReference type="Gene3D" id="3.10.620.30">
    <property type="match status" value="1"/>
</dbReference>
<reference evidence="3" key="1">
    <citation type="submission" date="2020-01" db="EMBL/GenBank/DDBJ databases">
        <authorList>
            <person name="Fang Y."/>
            <person name="Sun R."/>
            <person name="Nie L."/>
            <person name="He J."/>
            <person name="Hao L."/>
            <person name="Wang L."/>
            <person name="Su S."/>
            <person name="Lv E."/>
            <person name="Zhang Z."/>
            <person name="Xie R."/>
            <person name="Liu H."/>
        </authorList>
    </citation>
    <scope>NUCLEOTIDE SEQUENCE [LARGE SCALE GENOMIC DNA]</scope>
    <source>
        <strain evidence="3">XCT-53</strain>
    </source>
</reference>
<keyword evidence="3" id="KW-1185">Reference proteome</keyword>
<evidence type="ECO:0000313" key="3">
    <source>
        <dbReference type="Proteomes" id="UP000586722"/>
    </source>
</evidence>
<dbReference type="InterPro" id="IPR002931">
    <property type="entry name" value="Transglutaminase-like"/>
</dbReference>
<evidence type="ECO:0000259" key="1">
    <source>
        <dbReference type="Pfam" id="PF01841"/>
    </source>
</evidence>